<dbReference type="PROSITE" id="PS50238">
    <property type="entry name" value="RHOGAP"/>
    <property type="match status" value="1"/>
</dbReference>
<dbReference type="PANTHER" id="PTHR11200:SF300">
    <property type="entry name" value="TYPE II INOSITOL 1,4,5-TRISPHOSPHATE 5-PHOSPHATASE"/>
    <property type="match status" value="1"/>
</dbReference>
<dbReference type="PANTHER" id="PTHR11200">
    <property type="entry name" value="INOSITOL 5-PHOSPHATASE"/>
    <property type="match status" value="1"/>
</dbReference>
<dbReference type="GO" id="GO:0031901">
    <property type="term" value="C:early endosome membrane"/>
    <property type="evidence" value="ECO:0007669"/>
    <property type="project" value="UniProtKB-SubCell"/>
</dbReference>
<feature type="domain" description="Rho-GAP" evidence="5">
    <location>
        <begin position="471"/>
        <end position="596"/>
    </location>
</feature>
<dbReference type="InterPro" id="IPR000300">
    <property type="entry name" value="IPPc"/>
</dbReference>
<dbReference type="InterPro" id="IPR036691">
    <property type="entry name" value="Endo/exonu/phosph_ase_sf"/>
</dbReference>
<dbReference type="GO" id="GO:0034485">
    <property type="term" value="F:phosphatidylinositol-3,4,5-trisphosphate 5-phosphatase activity"/>
    <property type="evidence" value="ECO:0007669"/>
    <property type="project" value="TreeGrafter"/>
</dbReference>
<organism evidence="6">
    <name type="scientific">Arcella intermedia</name>
    <dbReference type="NCBI Taxonomy" id="1963864"/>
    <lineage>
        <taxon>Eukaryota</taxon>
        <taxon>Amoebozoa</taxon>
        <taxon>Tubulinea</taxon>
        <taxon>Elardia</taxon>
        <taxon>Arcellinida</taxon>
        <taxon>Sphaerothecina</taxon>
        <taxon>Arcellidae</taxon>
        <taxon>Arcella</taxon>
    </lineage>
</organism>
<evidence type="ECO:0000256" key="3">
    <source>
        <dbReference type="ARBA" id="ARBA00022753"/>
    </source>
</evidence>
<dbReference type="GO" id="GO:0046856">
    <property type="term" value="P:phosphatidylinositol dephosphorylation"/>
    <property type="evidence" value="ECO:0007669"/>
    <property type="project" value="InterPro"/>
</dbReference>
<dbReference type="GO" id="GO:0007165">
    <property type="term" value="P:signal transduction"/>
    <property type="evidence" value="ECO:0007669"/>
    <property type="project" value="InterPro"/>
</dbReference>
<evidence type="ECO:0000259" key="5">
    <source>
        <dbReference type="PROSITE" id="PS50238"/>
    </source>
</evidence>
<keyword evidence="3" id="KW-0967">Endosome</keyword>
<evidence type="ECO:0000256" key="1">
    <source>
        <dbReference type="ARBA" id="ARBA00004146"/>
    </source>
</evidence>
<dbReference type="Gene3D" id="3.60.10.10">
    <property type="entry name" value="Endonuclease/exonuclease/phosphatase"/>
    <property type="match status" value="1"/>
</dbReference>
<dbReference type="InterPro" id="IPR013783">
    <property type="entry name" value="Ig-like_fold"/>
</dbReference>
<accession>A0A6B2L0A5</accession>
<dbReference type="Gene3D" id="2.60.40.10">
    <property type="entry name" value="Immunoglobulins"/>
    <property type="match status" value="1"/>
</dbReference>
<dbReference type="InterPro" id="IPR000198">
    <property type="entry name" value="RhoGAP_dom"/>
</dbReference>
<evidence type="ECO:0000313" key="6">
    <source>
        <dbReference type="EMBL" id="NDV30369.1"/>
    </source>
</evidence>
<dbReference type="GO" id="GO:0030670">
    <property type="term" value="C:phagocytic vesicle membrane"/>
    <property type="evidence" value="ECO:0007669"/>
    <property type="project" value="UniProtKB-SubCell"/>
</dbReference>
<reference evidence="6" key="1">
    <citation type="journal article" date="2020" name="J. Eukaryot. Microbiol.">
        <title>De novo Sequencing, Assembly and Annotation of the Transcriptome for the Free-Living Testate Amoeba Arcella intermedia.</title>
        <authorList>
            <person name="Ribeiro G.M."/>
            <person name="Porfirio-Sousa A.L."/>
            <person name="Maurer-Alcala X.X."/>
            <person name="Katz L.A."/>
            <person name="Lahr D.J.G."/>
        </authorList>
    </citation>
    <scope>NUCLEOTIDE SEQUENCE</scope>
</reference>
<dbReference type="SUPFAM" id="SSF48350">
    <property type="entry name" value="GTPase activation domain, GAP"/>
    <property type="match status" value="1"/>
</dbReference>
<dbReference type="AlphaFoldDB" id="A0A6B2L0A5"/>
<sequence>MKKRSAEFTEIEHETIWLTTYNVNNKRPLLVDFSDWFNFPDQPAIVVIGLQEMDMSAEALLLQEMASRSEPWEQVFAQYLNKKGKYHHVTTKQLCGILLCVYIREDCKPYCSGGTDAICPTGIMGIMGNKGGVAARLSLHESSFCFITSHFNAFQNNVERRNQDFQDIHKGLLFNLSPTSPPIGLKEHDNLYWLGDLNYRIDLEDLVVRAKIKEQKYDELYENDQLRVQRAASKVFNGWMEGPINFAPTYKYDSGCDEYDTSEKHRIPAWTDRILYKSTDSKLLSYGRHELTLSDHRPVSALFNVVIKKVIPHKKEKVLRELAKQLEDIINNGKPEPVLSTTSCHFPELIQYGKEATFTISIENVGKVGAEWEFKAKNEEMIVSKPWLSMYPMKGWIESGDKADVEFTILVDKNTAPGVCAFREKLRDLVVLHFKYGPDFFVDVVAKYQKTCLGNSIVTLCKHPHPVRRNTPISTASLAVPKELWRMLDWLSKNALSTPALFKSPVSEKTIELIQEALDTGKDFPNPSQESVNAMLRALQRFLKHLMEPVIPYSCFFDVLNNSENYYSAKKVIEKLPPQHANVCTCISLKLILAGL</sequence>
<dbReference type="InterPro" id="IPR048869">
    <property type="entry name" value="OCRL-1_2_ASH"/>
</dbReference>
<dbReference type="GO" id="GO:0004439">
    <property type="term" value="F:phosphatidylinositol-4,5-bisphosphate 5-phosphatase activity"/>
    <property type="evidence" value="ECO:0007669"/>
    <property type="project" value="TreeGrafter"/>
</dbReference>
<dbReference type="EMBL" id="GIBP01001400">
    <property type="protein sequence ID" value="NDV30369.1"/>
    <property type="molecule type" value="Transcribed_RNA"/>
</dbReference>
<dbReference type="InterPro" id="IPR046985">
    <property type="entry name" value="IP5"/>
</dbReference>
<dbReference type="Gene3D" id="1.10.555.10">
    <property type="entry name" value="Rho GTPase activation protein"/>
    <property type="match status" value="1"/>
</dbReference>
<dbReference type="GO" id="GO:0004445">
    <property type="term" value="F:inositol-polyphosphate 5-phosphatase activity"/>
    <property type="evidence" value="ECO:0007669"/>
    <property type="project" value="TreeGrafter"/>
</dbReference>
<proteinExistence type="predicted"/>
<evidence type="ECO:0000256" key="4">
    <source>
        <dbReference type="ARBA" id="ARBA00023329"/>
    </source>
</evidence>
<dbReference type="InterPro" id="IPR008936">
    <property type="entry name" value="Rho_GTPase_activation_prot"/>
</dbReference>
<keyword evidence="4" id="KW-0968">Cytoplasmic vesicle</keyword>
<dbReference type="SMART" id="SM00128">
    <property type="entry name" value="IPPc"/>
    <property type="match status" value="1"/>
</dbReference>
<dbReference type="Pfam" id="PF00620">
    <property type="entry name" value="RhoGAP"/>
    <property type="match status" value="1"/>
</dbReference>
<protein>
    <recommendedName>
        <fullName evidence="5">Rho-GAP domain-containing protein</fullName>
    </recommendedName>
</protein>
<dbReference type="Pfam" id="PF21310">
    <property type="entry name" value="OCRL-like_ASH"/>
    <property type="match status" value="1"/>
</dbReference>
<dbReference type="Pfam" id="PF22669">
    <property type="entry name" value="Exo_endo_phos2"/>
    <property type="match status" value="1"/>
</dbReference>
<dbReference type="SUPFAM" id="SSF56219">
    <property type="entry name" value="DNase I-like"/>
    <property type="match status" value="1"/>
</dbReference>
<name>A0A6B2L0A5_9EUKA</name>
<comment type="subcellular location">
    <subcellularLocation>
        <location evidence="2">Cytoplasmic vesicle</location>
        <location evidence="2">Phagosome membrane</location>
    </subcellularLocation>
    <subcellularLocation>
        <location evidence="1">Early endosome membrane</location>
    </subcellularLocation>
</comment>
<evidence type="ECO:0000256" key="2">
    <source>
        <dbReference type="ARBA" id="ARBA00004580"/>
    </source>
</evidence>